<evidence type="ECO:0000313" key="11">
    <source>
        <dbReference type="Proteomes" id="UP000295258"/>
    </source>
</evidence>
<keyword evidence="6" id="KW-0067">ATP-binding</keyword>
<reference evidence="10 11" key="1">
    <citation type="submission" date="2019-03" db="EMBL/GenBank/DDBJ databases">
        <title>Draft genome sequences of novel Actinobacteria.</title>
        <authorList>
            <person name="Sahin N."/>
            <person name="Ay H."/>
            <person name="Saygin H."/>
        </authorList>
    </citation>
    <scope>NUCLEOTIDE SEQUENCE [LARGE SCALE GENOMIC DNA]</scope>
    <source>
        <strain evidence="10 11">KC310</strain>
    </source>
</reference>
<evidence type="ECO:0000256" key="4">
    <source>
        <dbReference type="ARBA" id="ARBA00022741"/>
    </source>
</evidence>
<dbReference type="PANTHER" id="PTHR12358">
    <property type="entry name" value="SPHINGOSINE KINASE"/>
    <property type="match status" value="1"/>
</dbReference>
<keyword evidence="7" id="KW-0443">Lipid metabolism</keyword>
<dbReference type="EMBL" id="SMKO01000243">
    <property type="protein sequence ID" value="TDC88765.1"/>
    <property type="molecule type" value="Genomic_DNA"/>
</dbReference>
<dbReference type="InterPro" id="IPR016064">
    <property type="entry name" value="NAD/diacylglycerol_kinase_sf"/>
</dbReference>
<dbReference type="Gene3D" id="2.60.200.40">
    <property type="match status" value="1"/>
</dbReference>
<dbReference type="GO" id="GO:0016301">
    <property type="term" value="F:kinase activity"/>
    <property type="evidence" value="ECO:0007669"/>
    <property type="project" value="UniProtKB-KW"/>
</dbReference>
<gene>
    <name evidence="10" type="ORF">E1292_45260</name>
</gene>
<evidence type="ECO:0000256" key="3">
    <source>
        <dbReference type="ARBA" id="ARBA00022679"/>
    </source>
</evidence>
<evidence type="ECO:0000256" key="6">
    <source>
        <dbReference type="ARBA" id="ARBA00022840"/>
    </source>
</evidence>
<dbReference type="Gene3D" id="3.40.50.10330">
    <property type="entry name" value="Probable inorganic polyphosphate/atp-NAD kinase, domain 1"/>
    <property type="match status" value="1"/>
</dbReference>
<keyword evidence="3" id="KW-0808">Transferase</keyword>
<evidence type="ECO:0000313" key="10">
    <source>
        <dbReference type="EMBL" id="TDC88765.1"/>
    </source>
</evidence>
<evidence type="ECO:0000256" key="8">
    <source>
        <dbReference type="ARBA" id="ARBA00023264"/>
    </source>
</evidence>
<evidence type="ECO:0000256" key="5">
    <source>
        <dbReference type="ARBA" id="ARBA00022777"/>
    </source>
</evidence>
<keyword evidence="5 10" id="KW-0418">Kinase</keyword>
<organism evidence="10 11">
    <name type="scientific">Nonomuraea deserti</name>
    <dbReference type="NCBI Taxonomy" id="1848322"/>
    <lineage>
        <taxon>Bacteria</taxon>
        <taxon>Bacillati</taxon>
        <taxon>Actinomycetota</taxon>
        <taxon>Actinomycetes</taxon>
        <taxon>Streptosporangiales</taxon>
        <taxon>Streptosporangiaceae</taxon>
        <taxon>Nonomuraea</taxon>
    </lineage>
</organism>
<keyword evidence="7" id="KW-0594">Phospholipid biosynthesis</keyword>
<keyword evidence="7" id="KW-0444">Lipid biosynthesis</keyword>
<dbReference type="Pfam" id="PF19279">
    <property type="entry name" value="YegS_C"/>
    <property type="match status" value="1"/>
</dbReference>
<dbReference type="InterPro" id="IPR001206">
    <property type="entry name" value="Diacylglycerol_kinase_cat_dom"/>
</dbReference>
<keyword evidence="11" id="KW-1185">Reference proteome</keyword>
<evidence type="ECO:0000256" key="1">
    <source>
        <dbReference type="ARBA" id="ARBA00001946"/>
    </source>
</evidence>
<dbReference type="Pfam" id="PF00781">
    <property type="entry name" value="DAGK_cat"/>
    <property type="match status" value="1"/>
</dbReference>
<dbReference type="SMART" id="SM00046">
    <property type="entry name" value="DAGKc"/>
    <property type="match status" value="1"/>
</dbReference>
<protein>
    <submittedName>
        <fullName evidence="10">Lipid kinase</fullName>
    </submittedName>
</protein>
<dbReference type="InterPro" id="IPR045540">
    <property type="entry name" value="YegS/DAGK_C"/>
</dbReference>
<dbReference type="Proteomes" id="UP000295258">
    <property type="component" value="Unassembled WGS sequence"/>
</dbReference>
<dbReference type="PANTHER" id="PTHR12358:SF54">
    <property type="entry name" value="SPHINGOSINE KINASE RELATED PROTEIN"/>
    <property type="match status" value="1"/>
</dbReference>
<comment type="cofactor">
    <cofactor evidence="1">
        <name>Mg(2+)</name>
        <dbReference type="ChEBI" id="CHEBI:18420"/>
    </cofactor>
</comment>
<accession>A0A4V2Y6L6</accession>
<proteinExistence type="inferred from homology"/>
<comment type="caution">
    <text evidence="10">The sequence shown here is derived from an EMBL/GenBank/DDBJ whole genome shotgun (WGS) entry which is preliminary data.</text>
</comment>
<evidence type="ECO:0000256" key="2">
    <source>
        <dbReference type="ARBA" id="ARBA00005983"/>
    </source>
</evidence>
<dbReference type="SUPFAM" id="SSF111331">
    <property type="entry name" value="NAD kinase/diacylglycerol kinase-like"/>
    <property type="match status" value="1"/>
</dbReference>
<dbReference type="InterPro" id="IPR050187">
    <property type="entry name" value="Lipid_Phosphate_FormReg"/>
</dbReference>
<dbReference type="GO" id="GO:0008654">
    <property type="term" value="P:phospholipid biosynthetic process"/>
    <property type="evidence" value="ECO:0007669"/>
    <property type="project" value="UniProtKB-KW"/>
</dbReference>
<dbReference type="PROSITE" id="PS50146">
    <property type="entry name" value="DAGK"/>
    <property type="match status" value="1"/>
</dbReference>
<keyword evidence="8" id="KW-1208">Phospholipid metabolism</keyword>
<dbReference type="AlphaFoldDB" id="A0A4V2Y6L6"/>
<evidence type="ECO:0000256" key="7">
    <source>
        <dbReference type="ARBA" id="ARBA00023209"/>
    </source>
</evidence>
<comment type="similarity">
    <text evidence="2">Belongs to the diacylglycerol/lipid kinase family.</text>
</comment>
<feature type="domain" description="DAGKc" evidence="9">
    <location>
        <begin position="1"/>
        <end position="128"/>
    </location>
</feature>
<dbReference type="GO" id="GO:0005524">
    <property type="term" value="F:ATP binding"/>
    <property type="evidence" value="ECO:0007669"/>
    <property type="project" value="UniProtKB-KW"/>
</dbReference>
<keyword evidence="4" id="KW-0547">Nucleotide-binding</keyword>
<dbReference type="RefSeq" id="WP_132605974.1">
    <property type="nucleotide sequence ID" value="NZ_SMKO01000243.1"/>
</dbReference>
<dbReference type="InterPro" id="IPR017438">
    <property type="entry name" value="ATP-NAD_kinase_N"/>
</dbReference>
<sequence>MARRLVAIGNPAAGGDDDETRQAVLRTLESEADVVAPVVAAPGDVGRVLAAHPDRDPVVLGGDGTLHTVLAALFARGELADRPVRLIPMGTGNDLARSLGVPLDPEKAALLVLRGTERPLDLLVDDEGGIVMNAVHVGAGALASQQAAPLKPVLRRAAYAVGALLAGIRSRGWRLRVRADGVVVASGRRRVLMVGVGNGATIGGGTPLAPDAHLDDGLADVVVSFAVSPWARLAYALRMRRGEHPERGDVVTVRASAVVIEGEPVPANADGELLPAASVWSWTVRPGAWRLIAPDRDA</sequence>
<evidence type="ECO:0000259" key="9">
    <source>
        <dbReference type="PROSITE" id="PS50146"/>
    </source>
</evidence>
<name>A0A4V2Y6L6_9ACTN</name>